<protein>
    <submittedName>
        <fullName evidence="1">Uncharacterized protein</fullName>
    </submittedName>
</protein>
<evidence type="ECO:0000313" key="1">
    <source>
        <dbReference type="EMBL" id="KKU91779.1"/>
    </source>
</evidence>
<dbReference type="EMBL" id="LCPF01000001">
    <property type="protein sequence ID" value="KKU91779.1"/>
    <property type="molecule type" value="Genomic_DNA"/>
</dbReference>
<proteinExistence type="predicted"/>
<name>A0A0G1UCD8_9BACT</name>
<comment type="caution">
    <text evidence="1">The sequence shown here is derived from an EMBL/GenBank/DDBJ whole genome shotgun (WGS) entry which is preliminary data.</text>
</comment>
<accession>A0A0G1UCD8</accession>
<gene>
    <name evidence="1" type="ORF">UY23_C0001G0385</name>
</gene>
<evidence type="ECO:0000313" key="2">
    <source>
        <dbReference type="Proteomes" id="UP000034956"/>
    </source>
</evidence>
<organism evidence="1 2">
    <name type="scientific">Candidatus Jorgensenbacteria bacterium GW2011_GWA1_48_11</name>
    <dbReference type="NCBI Taxonomy" id="1618660"/>
    <lineage>
        <taxon>Bacteria</taxon>
        <taxon>Candidatus Joergenseniibacteriota</taxon>
    </lineage>
</organism>
<dbReference type="Proteomes" id="UP000034956">
    <property type="component" value="Unassembled WGS sequence"/>
</dbReference>
<reference evidence="1 2" key="1">
    <citation type="journal article" date="2015" name="Nature">
        <title>rRNA introns, odd ribosomes, and small enigmatic genomes across a large radiation of phyla.</title>
        <authorList>
            <person name="Brown C.T."/>
            <person name="Hug L.A."/>
            <person name="Thomas B.C."/>
            <person name="Sharon I."/>
            <person name="Castelle C.J."/>
            <person name="Singh A."/>
            <person name="Wilkins M.J."/>
            <person name="Williams K.H."/>
            <person name="Banfield J.F."/>
        </authorList>
    </citation>
    <scope>NUCLEOTIDE SEQUENCE [LARGE SCALE GENOMIC DNA]</scope>
</reference>
<dbReference type="AlphaFoldDB" id="A0A0G1UCD8"/>
<sequence>MERTDLFKTLDEALAAFGERLEKMASGAGICASLLLDVRDKLRPKLLWLYVLVEGNTKGPIFKKKFA</sequence>